<dbReference type="EMBL" id="CACVAQ010000382">
    <property type="protein sequence ID" value="CAA6826480.1"/>
    <property type="molecule type" value="Genomic_DNA"/>
</dbReference>
<proteinExistence type="predicted"/>
<reference evidence="1" key="1">
    <citation type="submission" date="2020-01" db="EMBL/GenBank/DDBJ databases">
        <authorList>
            <person name="Meier V. D."/>
            <person name="Meier V D."/>
        </authorList>
    </citation>
    <scope>NUCLEOTIDE SEQUENCE</scope>
    <source>
        <strain evidence="1">HLG_WM_MAG_10</strain>
    </source>
</reference>
<sequence length="142" mass="16186">MKWNNNEMSLFLREDHLIIVRVNTKLKKFTLPAAEECVAKIIEMVKSDKHPKALFFYMPHVYIPKNVIRCYANTALGEAAVTVFCESLTAWLMGNISVEIKKRFMKSNPASASPIKAFKNEANALAWSFERMKEASLVTVDD</sequence>
<evidence type="ECO:0008006" key="2">
    <source>
        <dbReference type="Google" id="ProtNLM"/>
    </source>
</evidence>
<evidence type="ECO:0000313" key="1">
    <source>
        <dbReference type="EMBL" id="CAA6826480.1"/>
    </source>
</evidence>
<accession>A0A6S6UB01</accession>
<protein>
    <recommendedName>
        <fullName evidence="2">STAS/SEC14 domain-containing protein</fullName>
    </recommendedName>
</protein>
<name>A0A6S6UB01_9BACT</name>
<dbReference type="AlphaFoldDB" id="A0A6S6UB01"/>
<organism evidence="1">
    <name type="scientific">uncultured Aureispira sp</name>
    <dbReference type="NCBI Taxonomy" id="1331704"/>
    <lineage>
        <taxon>Bacteria</taxon>
        <taxon>Pseudomonadati</taxon>
        <taxon>Bacteroidota</taxon>
        <taxon>Saprospiria</taxon>
        <taxon>Saprospirales</taxon>
        <taxon>Saprospiraceae</taxon>
        <taxon>Aureispira</taxon>
        <taxon>environmental samples</taxon>
    </lineage>
</organism>
<gene>
    <name evidence="1" type="ORF">HELGO_WM20791</name>
</gene>